<feature type="compositionally biased region" description="Low complexity" evidence="1">
    <location>
        <begin position="39"/>
        <end position="70"/>
    </location>
</feature>
<keyword evidence="3" id="KW-1185">Reference proteome</keyword>
<sequence>MRGAPCSAPAASQWCQWPWRRWALPQRRPVPVPGPRQPAGPGAAAGRPVPARGLPAPDRRPAAAPAGLRDGSLRRWHAAGSRCPACPGARPASAA</sequence>
<dbReference type="Proteomes" id="UP000740926">
    <property type="component" value="Unassembled WGS sequence"/>
</dbReference>
<name>A0A9P6Y6G4_9FUNG</name>
<feature type="compositionally biased region" description="Pro residues" evidence="1">
    <location>
        <begin position="28"/>
        <end position="38"/>
    </location>
</feature>
<feature type="region of interest" description="Disordered" evidence="1">
    <location>
        <begin position="26"/>
        <end position="71"/>
    </location>
</feature>
<gene>
    <name evidence="2" type="ORF">G6F50_014346</name>
</gene>
<comment type="caution">
    <text evidence="2">The sequence shown here is derived from an EMBL/GenBank/DDBJ whole genome shotgun (WGS) entry which is preliminary data.</text>
</comment>
<evidence type="ECO:0000313" key="2">
    <source>
        <dbReference type="EMBL" id="KAG1540548.1"/>
    </source>
</evidence>
<reference evidence="2 3" key="1">
    <citation type="journal article" date="2020" name="Microb. Genom.">
        <title>Genetic diversity of clinical and environmental Mucorales isolates obtained from an investigation of mucormycosis cases among solid organ transplant recipients.</title>
        <authorList>
            <person name="Nguyen M.H."/>
            <person name="Kaul D."/>
            <person name="Muto C."/>
            <person name="Cheng S.J."/>
            <person name="Richter R.A."/>
            <person name="Bruno V.M."/>
            <person name="Liu G."/>
            <person name="Beyhan S."/>
            <person name="Sundermann A.J."/>
            <person name="Mounaud S."/>
            <person name="Pasculle A.W."/>
            <person name="Nierman W.C."/>
            <person name="Driscoll E."/>
            <person name="Cumbie R."/>
            <person name="Clancy C.J."/>
            <person name="Dupont C.L."/>
        </authorList>
    </citation>
    <scope>NUCLEOTIDE SEQUENCE [LARGE SCALE GENOMIC DNA]</scope>
    <source>
        <strain evidence="2 3">GL24</strain>
    </source>
</reference>
<dbReference type="EMBL" id="JAANIU010006713">
    <property type="protein sequence ID" value="KAG1540548.1"/>
    <property type="molecule type" value="Genomic_DNA"/>
</dbReference>
<organism evidence="2 3">
    <name type="scientific">Rhizopus delemar</name>
    <dbReference type="NCBI Taxonomy" id="936053"/>
    <lineage>
        <taxon>Eukaryota</taxon>
        <taxon>Fungi</taxon>
        <taxon>Fungi incertae sedis</taxon>
        <taxon>Mucoromycota</taxon>
        <taxon>Mucoromycotina</taxon>
        <taxon>Mucoromycetes</taxon>
        <taxon>Mucorales</taxon>
        <taxon>Mucorineae</taxon>
        <taxon>Rhizopodaceae</taxon>
        <taxon>Rhizopus</taxon>
    </lineage>
</organism>
<dbReference type="AlphaFoldDB" id="A0A9P6Y6G4"/>
<proteinExistence type="predicted"/>
<evidence type="ECO:0000256" key="1">
    <source>
        <dbReference type="SAM" id="MobiDB-lite"/>
    </source>
</evidence>
<accession>A0A9P6Y6G4</accession>
<protein>
    <submittedName>
        <fullName evidence="2">Uncharacterized protein</fullName>
    </submittedName>
</protein>
<evidence type="ECO:0000313" key="3">
    <source>
        <dbReference type="Proteomes" id="UP000740926"/>
    </source>
</evidence>